<evidence type="ECO:0000256" key="1">
    <source>
        <dbReference type="SAM" id="MobiDB-lite"/>
    </source>
</evidence>
<dbReference type="RefSeq" id="WP_013156520.1">
    <property type="nucleotide sequence ID" value="NC_014211.1"/>
</dbReference>
<feature type="transmembrane region" description="Helical" evidence="2">
    <location>
        <begin position="136"/>
        <end position="154"/>
    </location>
</feature>
<organism evidence="4 5">
    <name type="scientific">Nocardiopsis dassonvillei (strain ATCC 23218 / DSM 43111 / CIP 107115 / JCM 7437 / KCTC 9190 / NBRC 14626 / NCTC 10488 / NRRL B-5397 / IMRU 509)</name>
    <name type="common">Actinomadura dassonvillei</name>
    <dbReference type="NCBI Taxonomy" id="446468"/>
    <lineage>
        <taxon>Bacteria</taxon>
        <taxon>Bacillati</taxon>
        <taxon>Actinomycetota</taxon>
        <taxon>Actinomycetes</taxon>
        <taxon>Streptosporangiales</taxon>
        <taxon>Nocardiopsidaceae</taxon>
        <taxon>Nocardiopsis</taxon>
    </lineage>
</organism>
<feature type="transmembrane region" description="Helical" evidence="2">
    <location>
        <begin position="54"/>
        <end position="72"/>
    </location>
</feature>
<feature type="transmembrane region" description="Helical" evidence="2">
    <location>
        <begin position="79"/>
        <end position="100"/>
    </location>
</feature>
<dbReference type="InterPro" id="IPR038765">
    <property type="entry name" value="Papain-like_cys_pep_sf"/>
</dbReference>
<dbReference type="Gene3D" id="3.10.620.30">
    <property type="match status" value="1"/>
</dbReference>
<protein>
    <submittedName>
        <fullName evidence="4">Transglutaminase domain protein</fullName>
    </submittedName>
</protein>
<dbReference type="PANTHER" id="PTHR42736">
    <property type="entry name" value="PROTEIN-GLUTAMINE GAMMA-GLUTAMYLTRANSFERASE"/>
    <property type="match status" value="1"/>
</dbReference>
<feature type="domain" description="Transglutaminase-like" evidence="3">
    <location>
        <begin position="488"/>
        <end position="558"/>
    </location>
</feature>
<sequence>MVTLTPPPRAEEAPVAPAPPDPPPEGIPVAAGLVMAAAAGGIAVAPGYADPAPVHVLLPACALLSVVVTLLLRRRTSALRTALAGLPLPLAVVAACSVWVPGEGTGVLGSTVEAVLHSGARILTSAAPTPLNADTLALPVLATWLTGAASALAWRGRRRALALLPGLLLLVGAVVLNGPVAPPGFPAIGLLTVSSVILMSASREEHDRGAPAGRTALSVEVDTPGGTPPGRPRRVLVTGVIAVLTATATVYGGPVLLAGWDAEPGDPRTVVSPPMDPQAALNPLVYLSGWAADPDEPLLTVAADEPVSLRWVTLSDFTGTTWLPEGGYRAAGQELPEPVPPLPHATGVSAEITVGEDLPGSWAPVVGAPRRIGLPSPGYSALSGTVVNMDGAVAGARYQVTGDVADWRPGELAGASTPADEIFDRYRELPAGAPSVLNDVVAAVASEGSPYQRASALAEYLRRSHRFDPETPGGHGYANVAAVLAPPGAEGGAGTSEQFASAFAMLARAAGLPSRVAVGFGAGTEDAGGTRTVRTGDAVAWGEVYFDGVGWVPFAVTPGEEGGDDASGSARSERTPEGADSAQDQVLPEDDAHDVAAPRREPERFPVWGVPAIAGGLLAAVLAVPALRLARSGRRLRAGTPERRVLGAWHELRDGLRLCASEPPPGHTVSDTVALARSLLPETAQAWAHVDLGRLGRTVNGIGFAAGPGVTGEQAASIAEGVRRQLRALRLSRSRTRRLTWWFDPRPLLWRER</sequence>
<keyword evidence="2" id="KW-0812">Transmembrane</keyword>
<feature type="region of interest" description="Disordered" evidence="1">
    <location>
        <begin position="1"/>
        <end position="22"/>
    </location>
</feature>
<feature type="region of interest" description="Disordered" evidence="1">
    <location>
        <begin position="556"/>
        <end position="589"/>
    </location>
</feature>
<keyword evidence="2" id="KW-1133">Transmembrane helix</keyword>
<dbReference type="SUPFAM" id="SSF54001">
    <property type="entry name" value="Cysteine proteinases"/>
    <property type="match status" value="1"/>
</dbReference>
<dbReference type="EMBL" id="CP002041">
    <property type="protein sequence ID" value="ADH70913.1"/>
    <property type="molecule type" value="Genomic_DNA"/>
</dbReference>
<gene>
    <name evidence="4" type="ordered locus">Ndas_5534</name>
</gene>
<geneLocation type="plasmid" evidence="5">
    <name>pNDAS01</name>
</geneLocation>
<dbReference type="HOGENOM" id="CLU_012121_0_0_11"/>
<dbReference type="GeneID" id="91487751"/>
<dbReference type="PANTHER" id="PTHR42736:SF1">
    <property type="entry name" value="PROTEIN-GLUTAMINE GAMMA-GLUTAMYLTRANSFERASE"/>
    <property type="match status" value="1"/>
</dbReference>
<dbReference type="Pfam" id="PF01841">
    <property type="entry name" value="Transglut_core"/>
    <property type="match status" value="1"/>
</dbReference>
<dbReference type="KEGG" id="nda:Ndas_5534"/>
<evidence type="ECO:0000313" key="4">
    <source>
        <dbReference type="EMBL" id="ADH70913.1"/>
    </source>
</evidence>
<evidence type="ECO:0000313" key="5">
    <source>
        <dbReference type="Proteomes" id="UP000002219"/>
    </source>
</evidence>
<dbReference type="STRING" id="446468.Ndas_5534"/>
<keyword evidence="2" id="KW-0472">Membrane</keyword>
<dbReference type="eggNOG" id="COG1305">
    <property type="taxonomic scope" value="Bacteria"/>
</dbReference>
<dbReference type="Proteomes" id="UP000002219">
    <property type="component" value="Chromosome 2"/>
</dbReference>
<dbReference type="SMART" id="SM00460">
    <property type="entry name" value="TGc"/>
    <property type="match status" value="1"/>
</dbReference>
<feature type="transmembrane region" description="Helical" evidence="2">
    <location>
        <begin position="605"/>
        <end position="627"/>
    </location>
</feature>
<name>D7B9Q5_NOCDD</name>
<dbReference type="Pfam" id="PF11992">
    <property type="entry name" value="TgpA_N"/>
    <property type="match status" value="1"/>
</dbReference>
<dbReference type="AlphaFoldDB" id="D7B9Q5"/>
<evidence type="ECO:0000259" key="3">
    <source>
        <dbReference type="SMART" id="SM00460"/>
    </source>
</evidence>
<dbReference type="InterPro" id="IPR002931">
    <property type="entry name" value="Transglutaminase-like"/>
</dbReference>
<dbReference type="InterPro" id="IPR052901">
    <property type="entry name" value="Bact_TGase-like"/>
</dbReference>
<reference evidence="4 5" key="1">
    <citation type="journal article" date="2010" name="Stand. Genomic Sci.">
        <title>Complete genome sequence of Nocardiopsis dassonvillei type strain (IMRU 509).</title>
        <authorList>
            <person name="Sun H."/>
            <person name="Lapidus A."/>
            <person name="Nolan M."/>
            <person name="Lucas S."/>
            <person name="Del Rio T.G."/>
            <person name="Tice H."/>
            <person name="Cheng J.F."/>
            <person name="Tapia R."/>
            <person name="Han C."/>
            <person name="Goodwin L."/>
            <person name="Pitluck S."/>
            <person name="Pagani I."/>
            <person name="Ivanova N."/>
            <person name="Mavromatis K."/>
            <person name="Mikhailova N."/>
            <person name="Pati A."/>
            <person name="Chen A."/>
            <person name="Palaniappan K."/>
            <person name="Land M."/>
            <person name="Hauser L."/>
            <person name="Chang Y.J."/>
            <person name="Jeffries C.D."/>
            <person name="Djao O.D."/>
            <person name="Rohde M."/>
            <person name="Sikorski J."/>
            <person name="Goker M."/>
            <person name="Woyke T."/>
            <person name="Bristow J."/>
            <person name="Eisen J.A."/>
            <person name="Markowitz V."/>
            <person name="Hugenholtz P."/>
            <person name="Kyrpides N.C."/>
            <person name="Klenk H.P."/>
        </authorList>
    </citation>
    <scope>NUCLEOTIDE SEQUENCE [LARGE SCALE GENOMIC DNA]</scope>
    <source>
        <strain evidence="5">ATCC 23218 / DSM 43111 / CIP 107115 / JCM 7437 / KCTC 9190 / NBRC 14626 / NCTC 10488 / NRRL B-5397 / IMRU 509</strain>
        <plasmid evidence="5">Chromosome 2</plasmid>
    </source>
</reference>
<dbReference type="OrthoDB" id="9804023at2"/>
<dbReference type="InterPro" id="IPR021878">
    <property type="entry name" value="TgpA_N"/>
</dbReference>
<accession>D7B9Q5</accession>
<keyword evidence="5" id="KW-1185">Reference proteome</keyword>
<evidence type="ECO:0000256" key="2">
    <source>
        <dbReference type="SAM" id="Phobius"/>
    </source>
</evidence>
<proteinExistence type="predicted"/>
<feature type="transmembrane region" description="Helical" evidence="2">
    <location>
        <begin position="161"/>
        <end position="178"/>
    </location>
</feature>